<protein>
    <recommendedName>
        <fullName evidence="3">C2H2-type domain-containing protein</fullName>
    </recommendedName>
</protein>
<evidence type="ECO:0000313" key="2">
    <source>
        <dbReference type="Proteomes" id="UP000054097"/>
    </source>
</evidence>
<dbReference type="Gene3D" id="3.30.40.10">
    <property type="entry name" value="Zinc/RING finger domain, C3HC4 (zinc finger)"/>
    <property type="match status" value="1"/>
</dbReference>
<keyword evidence="2" id="KW-1185">Reference proteome</keyword>
<accession>A0A0C2WS61</accession>
<sequence length="160" mass="17700">MAISLEDLRANGTDVIEHPNAVETTLPAIEINIDTGSFTNEDCQSESLVEKTSLSTNSASPTPIASGSYVHHRCNYQCVVCGHTHDRAERARDCANRDEGLKPHACGGQCGKPNCTKSYSFEALLREHLATPQDRDIQCPKCSRTVRRKNIARHQREACY</sequence>
<dbReference type="EMBL" id="KN824435">
    <property type="protein sequence ID" value="KIM20417.1"/>
    <property type="molecule type" value="Genomic_DNA"/>
</dbReference>
<dbReference type="HOGENOM" id="CLU_101883_1_0_1"/>
<reference evidence="1 2" key="1">
    <citation type="submission" date="2014-04" db="EMBL/GenBank/DDBJ databases">
        <authorList>
            <consortium name="DOE Joint Genome Institute"/>
            <person name="Kuo A."/>
            <person name="Zuccaro A."/>
            <person name="Kohler A."/>
            <person name="Nagy L.G."/>
            <person name="Floudas D."/>
            <person name="Copeland A."/>
            <person name="Barry K.W."/>
            <person name="Cichocki N."/>
            <person name="Veneault-Fourrey C."/>
            <person name="LaButti K."/>
            <person name="Lindquist E.A."/>
            <person name="Lipzen A."/>
            <person name="Lundell T."/>
            <person name="Morin E."/>
            <person name="Murat C."/>
            <person name="Sun H."/>
            <person name="Tunlid A."/>
            <person name="Henrissat B."/>
            <person name="Grigoriev I.V."/>
            <person name="Hibbett D.S."/>
            <person name="Martin F."/>
            <person name="Nordberg H.P."/>
            <person name="Cantor M.N."/>
            <person name="Hua S.X."/>
        </authorList>
    </citation>
    <scope>NUCLEOTIDE SEQUENCE [LARGE SCALE GENOMIC DNA]</scope>
    <source>
        <strain evidence="1 2">MAFF 305830</strain>
    </source>
</reference>
<dbReference type="OrthoDB" id="6077919at2759"/>
<gene>
    <name evidence="1" type="ORF">M408DRAFT_135818</name>
</gene>
<proteinExistence type="predicted"/>
<dbReference type="InterPro" id="IPR013083">
    <property type="entry name" value="Znf_RING/FYVE/PHD"/>
</dbReference>
<name>A0A0C2WS61_SERVB</name>
<evidence type="ECO:0000313" key="1">
    <source>
        <dbReference type="EMBL" id="KIM20417.1"/>
    </source>
</evidence>
<organism evidence="1 2">
    <name type="scientific">Serendipita vermifera MAFF 305830</name>
    <dbReference type="NCBI Taxonomy" id="933852"/>
    <lineage>
        <taxon>Eukaryota</taxon>
        <taxon>Fungi</taxon>
        <taxon>Dikarya</taxon>
        <taxon>Basidiomycota</taxon>
        <taxon>Agaricomycotina</taxon>
        <taxon>Agaricomycetes</taxon>
        <taxon>Sebacinales</taxon>
        <taxon>Serendipitaceae</taxon>
        <taxon>Serendipita</taxon>
    </lineage>
</organism>
<evidence type="ECO:0008006" key="3">
    <source>
        <dbReference type="Google" id="ProtNLM"/>
    </source>
</evidence>
<reference evidence="2" key="2">
    <citation type="submission" date="2015-01" db="EMBL/GenBank/DDBJ databases">
        <title>Evolutionary Origins and Diversification of the Mycorrhizal Mutualists.</title>
        <authorList>
            <consortium name="DOE Joint Genome Institute"/>
            <consortium name="Mycorrhizal Genomics Consortium"/>
            <person name="Kohler A."/>
            <person name="Kuo A."/>
            <person name="Nagy L.G."/>
            <person name="Floudas D."/>
            <person name="Copeland A."/>
            <person name="Barry K.W."/>
            <person name="Cichocki N."/>
            <person name="Veneault-Fourrey C."/>
            <person name="LaButti K."/>
            <person name="Lindquist E.A."/>
            <person name="Lipzen A."/>
            <person name="Lundell T."/>
            <person name="Morin E."/>
            <person name="Murat C."/>
            <person name="Riley R."/>
            <person name="Ohm R."/>
            <person name="Sun H."/>
            <person name="Tunlid A."/>
            <person name="Henrissat B."/>
            <person name="Grigoriev I.V."/>
            <person name="Hibbett D.S."/>
            <person name="Martin F."/>
        </authorList>
    </citation>
    <scope>NUCLEOTIDE SEQUENCE [LARGE SCALE GENOMIC DNA]</scope>
    <source>
        <strain evidence="2">MAFF 305830</strain>
    </source>
</reference>
<dbReference type="Proteomes" id="UP000054097">
    <property type="component" value="Unassembled WGS sequence"/>
</dbReference>
<dbReference type="AlphaFoldDB" id="A0A0C2WS61"/>